<evidence type="ECO:0000256" key="6">
    <source>
        <dbReference type="ARBA" id="ARBA00023027"/>
    </source>
</evidence>
<dbReference type="ExpressionAtlas" id="A0A3L6ERK7">
    <property type="expression patterns" value="baseline and differential"/>
</dbReference>
<dbReference type="GO" id="GO:0050661">
    <property type="term" value="F:NADP binding"/>
    <property type="evidence" value="ECO:0007669"/>
    <property type="project" value="InterPro"/>
</dbReference>
<dbReference type="EC" id="1.1.1.31" evidence="3"/>
<dbReference type="Proteomes" id="UP000251960">
    <property type="component" value="Chromosome 5"/>
</dbReference>
<comment type="similarity">
    <text evidence="2">Belongs to the HIBADH-related family. 3-hydroxyisobutyrate dehydrogenase subfamily.</text>
</comment>
<reference evidence="9" key="1">
    <citation type="journal article" date="2018" name="Nat. Genet.">
        <title>Extensive intraspecific gene order and gene structural variations between Mo17 and other maize genomes.</title>
        <authorList>
            <person name="Sun S."/>
            <person name="Zhou Y."/>
            <person name="Chen J."/>
            <person name="Shi J."/>
            <person name="Zhao H."/>
            <person name="Zhao H."/>
            <person name="Song W."/>
            <person name="Zhang M."/>
            <person name="Cui Y."/>
            <person name="Dong X."/>
            <person name="Liu H."/>
            <person name="Ma X."/>
            <person name="Jiao Y."/>
            <person name="Wang B."/>
            <person name="Wei X."/>
            <person name="Stein J.C."/>
            <person name="Glaubitz J.C."/>
            <person name="Lu F."/>
            <person name="Yu G."/>
            <person name="Liang C."/>
            <person name="Fengler K."/>
            <person name="Li B."/>
            <person name="Rafalski A."/>
            <person name="Schnable P.S."/>
            <person name="Ware D.H."/>
            <person name="Buckler E.S."/>
            <person name="Lai J."/>
        </authorList>
    </citation>
    <scope>NUCLEOTIDE SEQUENCE [LARGE SCALE GENOMIC DNA]</scope>
    <source>
        <tissue evidence="9">Seedling</tissue>
    </source>
</reference>
<dbReference type="PANTHER" id="PTHR22981:SF7">
    <property type="entry name" value="3-HYDROXYISOBUTYRATE DEHYDROGENASE, MITOCHONDRIAL"/>
    <property type="match status" value="1"/>
</dbReference>
<evidence type="ECO:0000256" key="3">
    <source>
        <dbReference type="ARBA" id="ARBA00012991"/>
    </source>
</evidence>
<dbReference type="InterPro" id="IPR002204">
    <property type="entry name" value="3-OH-isobutyrate_DH-rel_CS"/>
</dbReference>
<dbReference type="InterPro" id="IPR006115">
    <property type="entry name" value="6PGDH_NADP-bd"/>
</dbReference>
<proteinExistence type="inferred from homology"/>
<feature type="domain" description="6-phosphogluconate dehydrogenase NADP-binding" evidence="8">
    <location>
        <begin position="34"/>
        <end position="102"/>
    </location>
</feature>
<evidence type="ECO:0000256" key="7">
    <source>
        <dbReference type="ARBA" id="ARBA00049197"/>
    </source>
</evidence>
<comment type="caution">
    <text evidence="9">The sequence shown here is derived from an EMBL/GenBank/DDBJ whole genome shotgun (WGS) entry which is preliminary data.</text>
</comment>
<evidence type="ECO:0000259" key="8">
    <source>
        <dbReference type="Pfam" id="PF03446"/>
    </source>
</evidence>
<dbReference type="InterPro" id="IPR036291">
    <property type="entry name" value="NAD(P)-bd_dom_sf"/>
</dbReference>
<dbReference type="PROSITE" id="PS00895">
    <property type="entry name" value="3_HYDROXYISOBUT_DH"/>
    <property type="match status" value="1"/>
</dbReference>
<keyword evidence="4" id="KW-0101">Branched-chain amino acid catabolism</keyword>
<evidence type="ECO:0000313" key="9">
    <source>
        <dbReference type="EMBL" id="PWZ23704.1"/>
    </source>
</evidence>
<name>A0A3L6ERK7_MAIZE</name>
<dbReference type="EMBL" id="NCVQ01000006">
    <property type="protein sequence ID" value="PWZ23704.1"/>
    <property type="molecule type" value="Genomic_DNA"/>
</dbReference>
<dbReference type="Pfam" id="PF03446">
    <property type="entry name" value="NAD_binding_2"/>
    <property type="match status" value="1"/>
</dbReference>
<gene>
    <name evidence="9" type="primary">At4g20930_1</name>
    <name evidence="9" type="ORF">Zm00014a_014455</name>
</gene>
<dbReference type="Gene3D" id="3.40.50.720">
    <property type="entry name" value="NAD(P)-binding Rossmann-like Domain"/>
    <property type="match status" value="1"/>
</dbReference>
<accession>A0A3L6ERK7</accession>
<dbReference type="GO" id="GO:0008442">
    <property type="term" value="F:3-hydroxyisobutyrate dehydrogenase activity"/>
    <property type="evidence" value="ECO:0007669"/>
    <property type="project" value="UniProtKB-EC"/>
</dbReference>
<evidence type="ECO:0000256" key="4">
    <source>
        <dbReference type="ARBA" id="ARBA00022456"/>
    </source>
</evidence>
<dbReference type="PANTHER" id="PTHR22981">
    <property type="entry name" value="3-HYDROXYISOBUTYRATE DEHYDROGENASE-RELATED"/>
    <property type="match status" value="1"/>
</dbReference>
<dbReference type="SUPFAM" id="SSF51735">
    <property type="entry name" value="NAD(P)-binding Rossmann-fold domains"/>
    <property type="match status" value="1"/>
</dbReference>
<dbReference type="GO" id="GO:0009083">
    <property type="term" value="P:branched-chain amino acid catabolic process"/>
    <property type="evidence" value="ECO:0007669"/>
    <property type="project" value="UniProtKB-KW"/>
</dbReference>
<comment type="pathway">
    <text evidence="1">Amino-acid degradation; L-valine degradation.</text>
</comment>
<organism evidence="9">
    <name type="scientific">Zea mays</name>
    <name type="common">Maize</name>
    <dbReference type="NCBI Taxonomy" id="4577"/>
    <lineage>
        <taxon>Eukaryota</taxon>
        <taxon>Viridiplantae</taxon>
        <taxon>Streptophyta</taxon>
        <taxon>Embryophyta</taxon>
        <taxon>Tracheophyta</taxon>
        <taxon>Spermatophyta</taxon>
        <taxon>Magnoliopsida</taxon>
        <taxon>Liliopsida</taxon>
        <taxon>Poales</taxon>
        <taxon>Poaceae</taxon>
        <taxon>PACMAD clade</taxon>
        <taxon>Panicoideae</taxon>
        <taxon>Andropogonodae</taxon>
        <taxon>Andropogoneae</taxon>
        <taxon>Tripsacinae</taxon>
        <taxon>Zea</taxon>
    </lineage>
</organism>
<evidence type="ECO:0000256" key="1">
    <source>
        <dbReference type="ARBA" id="ARBA00005109"/>
    </source>
</evidence>
<dbReference type="AlphaFoldDB" id="A0A3L6ERK7"/>
<sequence>MVGLGWRVGSKVQRWGRSCLRGFSSAAVPSQLENVGFIGLGNMGSHMARNLITAGYKVTVHDINENSMKKFSEDGIPTKQSPLEVSESSDVIITMLPSSTHVGGLEEAYLAAKPLLQAMGEKTIYCGGAGNGSASFFNLHSSQKFSAKDLDLAMASASGVGFKCPMGSNALEM</sequence>
<comment type="catalytic activity">
    <reaction evidence="7">
        <text>3-hydroxy-2-methylpropanoate + NAD(+) = 2-methyl-3-oxopropanoate + NADH + H(+)</text>
        <dbReference type="Rhea" id="RHEA:17681"/>
        <dbReference type="ChEBI" id="CHEBI:11805"/>
        <dbReference type="ChEBI" id="CHEBI:15378"/>
        <dbReference type="ChEBI" id="CHEBI:57540"/>
        <dbReference type="ChEBI" id="CHEBI:57700"/>
        <dbReference type="ChEBI" id="CHEBI:57945"/>
        <dbReference type="EC" id="1.1.1.31"/>
    </reaction>
</comment>
<keyword evidence="5" id="KW-0560">Oxidoreductase</keyword>
<keyword evidence="6" id="KW-0520">NAD</keyword>
<evidence type="ECO:0000256" key="5">
    <source>
        <dbReference type="ARBA" id="ARBA00023002"/>
    </source>
</evidence>
<protein>
    <recommendedName>
        <fullName evidence="3">3-hydroxyisobutyrate dehydrogenase</fullName>
        <ecNumber evidence="3">1.1.1.31</ecNumber>
    </recommendedName>
</protein>
<evidence type="ECO:0000256" key="2">
    <source>
        <dbReference type="ARBA" id="ARBA00006013"/>
    </source>
</evidence>